<keyword evidence="10" id="KW-1185">Reference proteome</keyword>
<proteinExistence type="inferred from homology"/>
<sequence>MDNKNLASRNDRASQWQQLQQMTEPWDVLVAGGGITGAGVAREAARRGLRVLLVERQDFAWGTSSRSSKMVHGGLRYMAAGDFRTTRHSVQERERLLREAPGLVELMPYVMPHYRGHFPGPFLFNALLWLYDAFAGKRYRRFHKAASFHAQVPFLYDDGLTGATEFADAVTDDARLVLRVLREAQQDGAQTLNYVGVEQLLQQNGRVCGAVLKDALSGQQCDVRAQVVINATGAWVDELRGQLQQAPKIRPARGSHIVVAAERLPVTMAFTILHPDDQRPIFVYPWEGRTVIGTTDLDHPGLGNEEVGISRSELEYLLKLAAHRFPAAAVTEQDVIASWAGVRPLVSSGALNPSKEKRDHSVWDDQGLVSVSGGKLTTFRLIALDALNAARRYLTHWPAGDFPTQIFRPYKPQHPSWSALPAAIQQRLLGYYGQDTDALLQRAQSGELTVIPGTHTLWAELRFAAACEAVQHLDDLLLRRTRIGLLLEQGGMLWAEKIRAVCQPELGWSDEHWAAEQQRYEQIWQRYYSLPVSA</sequence>
<dbReference type="EMBL" id="CP046056">
    <property type="protein sequence ID" value="QQD25443.1"/>
    <property type="molecule type" value="Genomic_DNA"/>
</dbReference>
<evidence type="ECO:0000256" key="6">
    <source>
        <dbReference type="ARBA" id="ARBA00023002"/>
    </source>
</evidence>
<keyword evidence="6" id="KW-0560">Oxidoreductase</keyword>
<dbReference type="KEGG" id="vcw:GJQ55_05885"/>
<evidence type="ECO:0000313" key="9">
    <source>
        <dbReference type="EMBL" id="QQD25443.1"/>
    </source>
</evidence>
<name>A0A9X7UYT5_9GAMM</name>
<dbReference type="GO" id="GO:0046168">
    <property type="term" value="P:glycerol-3-phosphate catabolic process"/>
    <property type="evidence" value="ECO:0007669"/>
    <property type="project" value="TreeGrafter"/>
</dbReference>
<evidence type="ECO:0000256" key="5">
    <source>
        <dbReference type="ARBA" id="ARBA00022827"/>
    </source>
</evidence>
<dbReference type="PANTHER" id="PTHR11985:SF35">
    <property type="entry name" value="ANAEROBIC GLYCEROL-3-PHOSPHATE DEHYDROGENASE SUBUNIT A"/>
    <property type="match status" value="1"/>
</dbReference>
<organism evidence="9 10">
    <name type="scientific">Venatoribacter cucullus</name>
    <dbReference type="NCBI Taxonomy" id="2661630"/>
    <lineage>
        <taxon>Bacteria</taxon>
        <taxon>Pseudomonadati</taxon>
        <taxon>Pseudomonadota</taxon>
        <taxon>Gammaproteobacteria</taxon>
        <taxon>Oceanospirillales</taxon>
        <taxon>Oceanospirillaceae</taxon>
        <taxon>Venatoribacter</taxon>
    </lineage>
</organism>
<evidence type="ECO:0000259" key="8">
    <source>
        <dbReference type="Pfam" id="PF16901"/>
    </source>
</evidence>
<dbReference type="Gene3D" id="1.10.8.870">
    <property type="entry name" value="Alpha-glycerophosphate oxidase, cap domain"/>
    <property type="match status" value="1"/>
</dbReference>
<evidence type="ECO:0000256" key="3">
    <source>
        <dbReference type="ARBA" id="ARBA00022630"/>
    </source>
</evidence>
<keyword evidence="3" id="KW-0285">Flavoprotein</keyword>
<comment type="cofactor">
    <cofactor evidence="1">
        <name>FAD</name>
        <dbReference type="ChEBI" id="CHEBI:57692"/>
    </cofactor>
</comment>
<dbReference type="Gene3D" id="3.50.50.60">
    <property type="entry name" value="FAD/NAD(P)-binding domain"/>
    <property type="match status" value="1"/>
</dbReference>
<accession>A0A9X7UYT5</accession>
<dbReference type="SUPFAM" id="SSF51905">
    <property type="entry name" value="FAD/NAD(P)-binding domain"/>
    <property type="match status" value="1"/>
</dbReference>
<dbReference type="Pfam" id="PF01266">
    <property type="entry name" value="DAO"/>
    <property type="match status" value="1"/>
</dbReference>
<dbReference type="Proteomes" id="UP000596074">
    <property type="component" value="Chromosome"/>
</dbReference>
<dbReference type="AlphaFoldDB" id="A0A9X7UYT5"/>
<protein>
    <submittedName>
        <fullName evidence="9">FAD-dependent oxidoreductase</fullName>
    </submittedName>
</protein>
<feature type="domain" description="Alpha-glycerophosphate oxidase C-terminal" evidence="8">
    <location>
        <begin position="419"/>
        <end position="511"/>
    </location>
</feature>
<dbReference type="GO" id="GO:0006071">
    <property type="term" value="P:glycerol metabolic process"/>
    <property type="evidence" value="ECO:0007669"/>
    <property type="project" value="UniProtKB-KW"/>
</dbReference>
<dbReference type="SUPFAM" id="SSF54373">
    <property type="entry name" value="FAD-linked reductases, C-terminal domain"/>
    <property type="match status" value="1"/>
</dbReference>
<dbReference type="PANTHER" id="PTHR11985">
    <property type="entry name" value="GLYCEROL-3-PHOSPHATE DEHYDROGENASE"/>
    <property type="match status" value="1"/>
</dbReference>
<evidence type="ECO:0000313" key="10">
    <source>
        <dbReference type="Proteomes" id="UP000596074"/>
    </source>
</evidence>
<dbReference type="Pfam" id="PF16901">
    <property type="entry name" value="DAO_C"/>
    <property type="match status" value="1"/>
</dbReference>
<dbReference type="Gene3D" id="3.30.9.10">
    <property type="entry name" value="D-Amino Acid Oxidase, subunit A, domain 2"/>
    <property type="match status" value="1"/>
</dbReference>
<keyword evidence="5" id="KW-0274">FAD</keyword>
<dbReference type="InterPro" id="IPR038299">
    <property type="entry name" value="DAO_C_sf"/>
</dbReference>
<evidence type="ECO:0000256" key="1">
    <source>
        <dbReference type="ARBA" id="ARBA00001974"/>
    </source>
</evidence>
<keyword evidence="4" id="KW-0319">Glycerol metabolism</keyword>
<evidence type="ECO:0000256" key="2">
    <source>
        <dbReference type="ARBA" id="ARBA00007330"/>
    </source>
</evidence>
<dbReference type="InterPro" id="IPR006076">
    <property type="entry name" value="FAD-dep_OxRdtase"/>
</dbReference>
<dbReference type="InterPro" id="IPR000447">
    <property type="entry name" value="G3P_DH_FAD-dep"/>
</dbReference>
<dbReference type="PRINTS" id="PR01001">
    <property type="entry name" value="FADG3PDH"/>
</dbReference>
<dbReference type="InterPro" id="IPR031656">
    <property type="entry name" value="DAO_C"/>
</dbReference>
<feature type="domain" description="FAD dependent oxidoreductase" evidence="7">
    <location>
        <begin position="27"/>
        <end position="349"/>
    </location>
</feature>
<dbReference type="InterPro" id="IPR036188">
    <property type="entry name" value="FAD/NAD-bd_sf"/>
</dbReference>
<gene>
    <name evidence="9" type="ORF">GJQ55_05885</name>
</gene>
<evidence type="ECO:0000256" key="4">
    <source>
        <dbReference type="ARBA" id="ARBA00022798"/>
    </source>
</evidence>
<dbReference type="GO" id="GO:0004368">
    <property type="term" value="F:glycerol-3-phosphate dehydrogenase (quinone) activity"/>
    <property type="evidence" value="ECO:0007669"/>
    <property type="project" value="InterPro"/>
</dbReference>
<comment type="similarity">
    <text evidence="2">Belongs to the FAD-dependent glycerol-3-phosphate dehydrogenase family.</text>
</comment>
<evidence type="ECO:0000259" key="7">
    <source>
        <dbReference type="Pfam" id="PF01266"/>
    </source>
</evidence>
<reference evidence="9 10" key="1">
    <citation type="submission" date="2019-11" db="EMBL/GenBank/DDBJ databases">
        <title>Venatorbacter sp. nov. a predator of Campylobacter and other Gram-negative bacteria.</title>
        <authorList>
            <person name="Saeedi A."/>
            <person name="Cummings N.J."/>
            <person name="Connerton I.F."/>
            <person name="Connerton P.L."/>
        </authorList>
    </citation>
    <scope>NUCLEOTIDE SEQUENCE [LARGE SCALE GENOMIC DNA]</scope>
    <source>
        <strain evidence="9">XL5</strain>
    </source>
</reference>